<keyword evidence="3" id="KW-0547">Nucleotide-binding</keyword>
<gene>
    <name evidence="7" type="ORF">Dsin_027809</name>
</gene>
<sequence length="121" mass="12939">MTSRPPPAPTPVTRSKAETQISSSIIIAIIAPITITVALSIASYCFLTRRARKKYGSISHQKPLISVYNKNLSFSYAAVAGNDITDVEALQLDFGTIQAATNGFSTNNKLGEGGFGQVYKV</sequence>
<reference evidence="7" key="1">
    <citation type="journal article" date="2023" name="Plant J.">
        <title>Genome sequences and population genomics provide insights into the demographic history, inbreeding, and mutation load of two 'living fossil' tree species of Dipteronia.</title>
        <authorList>
            <person name="Feng Y."/>
            <person name="Comes H.P."/>
            <person name="Chen J."/>
            <person name="Zhu S."/>
            <person name="Lu R."/>
            <person name="Zhang X."/>
            <person name="Li P."/>
            <person name="Qiu J."/>
            <person name="Olsen K.M."/>
            <person name="Qiu Y."/>
        </authorList>
    </citation>
    <scope>NUCLEOTIDE SEQUENCE</scope>
    <source>
        <strain evidence="7">NBL</strain>
    </source>
</reference>
<feature type="transmembrane region" description="Helical" evidence="6">
    <location>
        <begin position="20"/>
        <end position="47"/>
    </location>
</feature>
<proteinExistence type="predicted"/>
<evidence type="ECO:0000256" key="6">
    <source>
        <dbReference type="SAM" id="Phobius"/>
    </source>
</evidence>
<evidence type="ECO:0000256" key="3">
    <source>
        <dbReference type="ARBA" id="ARBA00022741"/>
    </source>
</evidence>
<dbReference type="GO" id="GO:0042742">
    <property type="term" value="P:defense response to bacterium"/>
    <property type="evidence" value="ECO:0007669"/>
    <property type="project" value="TreeGrafter"/>
</dbReference>
<keyword evidence="6" id="KW-0812">Transmembrane</keyword>
<keyword evidence="2" id="KW-0808">Transferase</keyword>
<keyword evidence="5" id="KW-0067">ATP-binding</keyword>
<accession>A0AAD9ZP55</accession>
<dbReference type="GO" id="GO:0005886">
    <property type="term" value="C:plasma membrane"/>
    <property type="evidence" value="ECO:0007669"/>
    <property type="project" value="TreeGrafter"/>
</dbReference>
<evidence type="ECO:0000256" key="1">
    <source>
        <dbReference type="ARBA" id="ARBA00022527"/>
    </source>
</evidence>
<keyword evidence="4" id="KW-0418">Kinase</keyword>
<keyword evidence="8" id="KW-1185">Reference proteome</keyword>
<keyword evidence="6" id="KW-1133">Transmembrane helix</keyword>
<dbReference type="PANTHER" id="PTHR27002:SF1050">
    <property type="entry name" value="CYSTEINE-RICH RECEPTOR-LIKE PROTEIN KINASE 5"/>
    <property type="match status" value="1"/>
</dbReference>
<dbReference type="Gene3D" id="3.30.200.20">
    <property type="entry name" value="Phosphorylase Kinase, domain 1"/>
    <property type="match status" value="1"/>
</dbReference>
<evidence type="ECO:0000256" key="2">
    <source>
        <dbReference type="ARBA" id="ARBA00022679"/>
    </source>
</evidence>
<dbReference type="Proteomes" id="UP001281410">
    <property type="component" value="Unassembled WGS sequence"/>
</dbReference>
<comment type="caution">
    <text evidence="7">The sequence shown here is derived from an EMBL/GenBank/DDBJ whole genome shotgun (WGS) entry which is preliminary data.</text>
</comment>
<dbReference type="PANTHER" id="PTHR27002">
    <property type="entry name" value="RECEPTOR-LIKE SERINE/THREONINE-PROTEIN KINASE SD1-8"/>
    <property type="match status" value="1"/>
</dbReference>
<evidence type="ECO:0000313" key="7">
    <source>
        <dbReference type="EMBL" id="KAK3188248.1"/>
    </source>
</evidence>
<dbReference type="GO" id="GO:0004674">
    <property type="term" value="F:protein serine/threonine kinase activity"/>
    <property type="evidence" value="ECO:0007669"/>
    <property type="project" value="UniProtKB-KW"/>
</dbReference>
<keyword evidence="1" id="KW-0723">Serine/threonine-protein kinase</keyword>
<organism evidence="7 8">
    <name type="scientific">Dipteronia sinensis</name>
    <dbReference type="NCBI Taxonomy" id="43782"/>
    <lineage>
        <taxon>Eukaryota</taxon>
        <taxon>Viridiplantae</taxon>
        <taxon>Streptophyta</taxon>
        <taxon>Embryophyta</taxon>
        <taxon>Tracheophyta</taxon>
        <taxon>Spermatophyta</taxon>
        <taxon>Magnoliopsida</taxon>
        <taxon>eudicotyledons</taxon>
        <taxon>Gunneridae</taxon>
        <taxon>Pentapetalae</taxon>
        <taxon>rosids</taxon>
        <taxon>malvids</taxon>
        <taxon>Sapindales</taxon>
        <taxon>Sapindaceae</taxon>
        <taxon>Hippocastanoideae</taxon>
        <taxon>Acereae</taxon>
        <taxon>Dipteronia</taxon>
    </lineage>
</organism>
<dbReference type="GO" id="GO:0005524">
    <property type="term" value="F:ATP binding"/>
    <property type="evidence" value="ECO:0007669"/>
    <property type="project" value="UniProtKB-KW"/>
</dbReference>
<evidence type="ECO:0000256" key="5">
    <source>
        <dbReference type="ARBA" id="ARBA00022840"/>
    </source>
</evidence>
<dbReference type="AlphaFoldDB" id="A0AAD9ZP55"/>
<evidence type="ECO:0000256" key="4">
    <source>
        <dbReference type="ARBA" id="ARBA00022777"/>
    </source>
</evidence>
<evidence type="ECO:0000313" key="8">
    <source>
        <dbReference type="Proteomes" id="UP001281410"/>
    </source>
</evidence>
<keyword evidence="6" id="KW-0472">Membrane</keyword>
<protein>
    <submittedName>
        <fullName evidence="7">Uncharacterized protein</fullName>
    </submittedName>
</protein>
<name>A0AAD9ZP55_9ROSI</name>
<dbReference type="EMBL" id="JANJYJ010000009">
    <property type="protein sequence ID" value="KAK3188248.1"/>
    <property type="molecule type" value="Genomic_DNA"/>
</dbReference>